<evidence type="ECO:0000259" key="7">
    <source>
        <dbReference type="PROSITE" id="PS50931"/>
    </source>
</evidence>
<dbReference type="InterPro" id="IPR005119">
    <property type="entry name" value="LysR_subst-bd"/>
</dbReference>
<dbReference type="GO" id="GO:0003700">
    <property type="term" value="F:DNA-binding transcription factor activity"/>
    <property type="evidence" value="ECO:0007669"/>
    <property type="project" value="InterPro"/>
</dbReference>
<dbReference type="PANTHER" id="PTHR30126:SF5">
    <property type="entry name" value="HTH-TYPE TRANSCRIPTIONAL ACTIVATOR CMPR"/>
    <property type="match status" value="1"/>
</dbReference>
<evidence type="ECO:0000313" key="8">
    <source>
        <dbReference type="EMBL" id="AXC50407.1"/>
    </source>
</evidence>
<proteinExistence type="inferred from homology"/>
<keyword evidence="4" id="KW-0804">Transcription</keyword>
<comment type="similarity">
    <text evidence="1">Belongs to the LysR transcriptional regulatory family.</text>
</comment>
<evidence type="ECO:0000256" key="6">
    <source>
        <dbReference type="ARBA" id="ARBA00043141"/>
    </source>
</evidence>
<accession>A0A344PM02</accession>
<gene>
    <name evidence="8" type="ORF">DRW48_12580</name>
</gene>
<dbReference type="Pfam" id="PF03466">
    <property type="entry name" value="LysR_substrate"/>
    <property type="match status" value="1"/>
</dbReference>
<keyword evidence="9" id="KW-1185">Reference proteome</keyword>
<keyword evidence="3" id="KW-0238">DNA-binding</keyword>
<dbReference type="KEGG" id="pars:DRW48_12580"/>
<dbReference type="Proteomes" id="UP000252023">
    <property type="component" value="Chromosome"/>
</dbReference>
<evidence type="ECO:0000256" key="4">
    <source>
        <dbReference type="ARBA" id="ARBA00023163"/>
    </source>
</evidence>
<dbReference type="PROSITE" id="PS50931">
    <property type="entry name" value="HTH_LYSR"/>
    <property type="match status" value="1"/>
</dbReference>
<evidence type="ECO:0000313" key="9">
    <source>
        <dbReference type="Proteomes" id="UP000252023"/>
    </source>
</evidence>
<dbReference type="SUPFAM" id="SSF46785">
    <property type="entry name" value="Winged helix' DNA-binding domain"/>
    <property type="match status" value="1"/>
</dbReference>
<evidence type="ECO:0000256" key="5">
    <source>
        <dbReference type="ARBA" id="ARBA00039279"/>
    </source>
</evidence>
<dbReference type="Gene3D" id="3.40.190.10">
    <property type="entry name" value="Periplasmic binding protein-like II"/>
    <property type="match status" value="2"/>
</dbReference>
<feature type="domain" description="HTH lysR-type" evidence="7">
    <location>
        <begin position="7"/>
        <end position="63"/>
    </location>
</feature>
<evidence type="ECO:0000256" key="1">
    <source>
        <dbReference type="ARBA" id="ARBA00009437"/>
    </source>
</evidence>
<sequence length="314" mass="33556">MIRMDAVTLKQLRALLAVSDNGSLTLAAGRIGLTVPAIHAQLAGLESAIEGPLFDRSAGFVPTWEGQAMIDAARRIDAAMDRAGAEIDALRRGEVGRLVLGVVSTAKYFAPRLVRNLMDAMPGAEIALSVGNREATIEGLASGAIDLALMGRPPREPVVVASDLGPHPHGIVLPAGHRLDGRRGVTGADLADEVFLAREPGSGTRTLMTRYLDRIGEGRDYRLVEMDSNETIKQAVLAGLGIAFLSLHTVTDELRAGRLVLLDAAGLPIDRTWYLVYRGDRALPPLPARMASEITTRARALLTEIDAEWHAAQA</sequence>
<dbReference type="InterPro" id="IPR000847">
    <property type="entry name" value="LysR_HTH_N"/>
</dbReference>
<dbReference type="SUPFAM" id="SSF53850">
    <property type="entry name" value="Periplasmic binding protein-like II"/>
    <property type="match status" value="1"/>
</dbReference>
<reference evidence="9" key="1">
    <citation type="submission" date="2018-07" db="EMBL/GenBank/DDBJ databases">
        <title>Genome sequencing of Paracoccus sp. SC2-6.</title>
        <authorList>
            <person name="Heo J."/>
            <person name="Kim S.-J."/>
            <person name="Kwon S.-W."/>
        </authorList>
    </citation>
    <scope>NUCLEOTIDE SEQUENCE [LARGE SCALE GENOMIC DNA]</scope>
    <source>
        <strain evidence="9">SC2-6</strain>
    </source>
</reference>
<dbReference type="GO" id="GO:0000976">
    <property type="term" value="F:transcription cis-regulatory region binding"/>
    <property type="evidence" value="ECO:0007669"/>
    <property type="project" value="TreeGrafter"/>
</dbReference>
<protein>
    <recommendedName>
        <fullName evidence="5">HTH-type transcriptional regulator CbbR</fullName>
    </recommendedName>
    <alternativeName>
        <fullName evidence="6">RuBisCO operon transcriptional regulator</fullName>
    </alternativeName>
</protein>
<dbReference type="Pfam" id="PF00126">
    <property type="entry name" value="HTH_1"/>
    <property type="match status" value="1"/>
</dbReference>
<keyword evidence="2" id="KW-0805">Transcription regulation</keyword>
<dbReference type="EMBL" id="CP030918">
    <property type="protein sequence ID" value="AXC50407.1"/>
    <property type="molecule type" value="Genomic_DNA"/>
</dbReference>
<dbReference type="Gene3D" id="1.10.10.10">
    <property type="entry name" value="Winged helix-like DNA-binding domain superfamily/Winged helix DNA-binding domain"/>
    <property type="match status" value="1"/>
</dbReference>
<organism evidence="8 9">
    <name type="scientific">Paracoccus suum</name>
    <dbReference type="NCBI Taxonomy" id="2259340"/>
    <lineage>
        <taxon>Bacteria</taxon>
        <taxon>Pseudomonadati</taxon>
        <taxon>Pseudomonadota</taxon>
        <taxon>Alphaproteobacteria</taxon>
        <taxon>Rhodobacterales</taxon>
        <taxon>Paracoccaceae</taxon>
        <taxon>Paracoccus</taxon>
    </lineage>
</organism>
<name>A0A344PM02_9RHOB</name>
<evidence type="ECO:0000256" key="3">
    <source>
        <dbReference type="ARBA" id="ARBA00023125"/>
    </source>
</evidence>
<dbReference type="PANTHER" id="PTHR30126">
    <property type="entry name" value="HTH-TYPE TRANSCRIPTIONAL REGULATOR"/>
    <property type="match status" value="1"/>
</dbReference>
<evidence type="ECO:0000256" key="2">
    <source>
        <dbReference type="ARBA" id="ARBA00023015"/>
    </source>
</evidence>
<dbReference type="InterPro" id="IPR036390">
    <property type="entry name" value="WH_DNA-bd_sf"/>
</dbReference>
<dbReference type="AlphaFoldDB" id="A0A344PM02"/>
<dbReference type="OrthoDB" id="7840053at2"/>
<dbReference type="InterPro" id="IPR036388">
    <property type="entry name" value="WH-like_DNA-bd_sf"/>
</dbReference>